<protein>
    <recommendedName>
        <fullName evidence="2">CCHC-type domain-containing protein</fullName>
    </recommendedName>
</protein>
<gene>
    <name evidence="3" type="ORF">A0J61_11852</name>
</gene>
<evidence type="ECO:0000259" key="2">
    <source>
        <dbReference type="PROSITE" id="PS50158"/>
    </source>
</evidence>
<keyword evidence="1" id="KW-0862">Zinc</keyword>
<organism evidence="3 4">
    <name type="scientific">Choanephora cucurbitarum</name>
    <dbReference type="NCBI Taxonomy" id="101091"/>
    <lineage>
        <taxon>Eukaryota</taxon>
        <taxon>Fungi</taxon>
        <taxon>Fungi incertae sedis</taxon>
        <taxon>Mucoromycota</taxon>
        <taxon>Mucoromycotina</taxon>
        <taxon>Mucoromycetes</taxon>
        <taxon>Mucorales</taxon>
        <taxon>Mucorineae</taxon>
        <taxon>Choanephoraceae</taxon>
        <taxon>Choanephoroideae</taxon>
        <taxon>Choanephora</taxon>
    </lineage>
</organism>
<reference evidence="3 4" key="1">
    <citation type="submission" date="2016-03" db="EMBL/GenBank/DDBJ databases">
        <title>Choanephora cucurbitarum.</title>
        <authorList>
            <person name="Min B."/>
            <person name="Park H."/>
            <person name="Park J.-H."/>
            <person name="Shin H.-D."/>
            <person name="Choi I.-G."/>
        </authorList>
    </citation>
    <scope>NUCLEOTIDE SEQUENCE [LARGE SCALE GENOMIC DNA]</scope>
    <source>
        <strain evidence="3 4">KUS-F28377</strain>
    </source>
</reference>
<dbReference type="OrthoDB" id="2235777at2759"/>
<dbReference type="SUPFAM" id="SSF57756">
    <property type="entry name" value="Retrovirus zinc finger-like domains"/>
    <property type="match status" value="1"/>
</dbReference>
<dbReference type="GO" id="GO:0003676">
    <property type="term" value="F:nucleic acid binding"/>
    <property type="evidence" value="ECO:0007669"/>
    <property type="project" value="InterPro"/>
</dbReference>
<dbReference type="SMART" id="SM00343">
    <property type="entry name" value="ZnF_C2HC"/>
    <property type="match status" value="2"/>
</dbReference>
<dbReference type="InterPro" id="IPR036875">
    <property type="entry name" value="Znf_CCHC_sf"/>
</dbReference>
<dbReference type="PROSITE" id="PS50158">
    <property type="entry name" value="ZF_CCHC"/>
    <property type="match status" value="1"/>
</dbReference>
<dbReference type="Gene3D" id="4.10.60.10">
    <property type="entry name" value="Zinc finger, CCHC-type"/>
    <property type="match status" value="1"/>
</dbReference>
<evidence type="ECO:0000313" key="3">
    <source>
        <dbReference type="EMBL" id="OBZ78521.1"/>
    </source>
</evidence>
<feature type="non-terminal residue" evidence="3">
    <location>
        <position position="95"/>
    </location>
</feature>
<dbReference type="GO" id="GO:0008270">
    <property type="term" value="F:zinc ion binding"/>
    <property type="evidence" value="ECO:0007669"/>
    <property type="project" value="UniProtKB-KW"/>
</dbReference>
<sequence>MSSLVAELVKSSNNKISKTTKRTCWNCNSTDHLTKDCQAPCKLCKENGHRHYECKLYKPNSSQRNKTQSESMLIEELYLSEKRNASEIDEDSTNI</sequence>
<evidence type="ECO:0000256" key="1">
    <source>
        <dbReference type="PROSITE-ProRule" id="PRU00047"/>
    </source>
</evidence>
<accession>A0A1C7MNR6</accession>
<dbReference type="InterPro" id="IPR001878">
    <property type="entry name" value="Znf_CCHC"/>
</dbReference>
<feature type="domain" description="CCHC-type" evidence="2">
    <location>
        <begin position="24"/>
        <end position="37"/>
    </location>
</feature>
<dbReference type="InParanoid" id="A0A1C7MNR6"/>
<dbReference type="Proteomes" id="UP000093000">
    <property type="component" value="Unassembled WGS sequence"/>
</dbReference>
<dbReference type="EMBL" id="LUGH01002587">
    <property type="protein sequence ID" value="OBZ78521.1"/>
    <property type="molecule type" value="Genomic_DNA"/>
</dbReference>
<dbReference type="AlphaFoldDB" id="A0A1C7MNR6"/>
<keyword evidence="4" id="KW-1185">Reference proteome</keyword>
<keyword evidence="1" id="KW-0863">Zinc-finger</keyword>
<proteinExistence type="predicted"/>
<evidence type="ECO:0000313" key="4">
    <source>
        <dbReference type="Proteomes" id="UP000093000"/>
    </source>
</evidence>
<comment type="caution">
    <text evidence="3">The sequence shown here is derived from an EMBL/GenBank/DDBJ whole genome shotgun (WGS) entry which is preliminary data.</text>
</comment>
<dbReference type="Pfam" id="PF00098">
    <property type="entry name" value="zf-CCHC"/>
    <property type="match status" value="1"/>
</dbReference>
<keyword evidence="1" id="KW-0479">Metal-binding</keyword>
<name>A0A1C7MNR6_9FUNG</name>